<keyword evidence="8 10" id="KW-1133">Transmembrane helix</keyword>
<comment type="catalytic activity">
    <reaction evidence="1">
        <text>ATP + protein L-histidine = ADP + protein N-phospho-L-histidine.</text>
        <dbReference type="EC" id="2.7.13.3"/>
    </reaction>
</comment>
<feature type="domain" description="HAMP" evidence="12">
    <location>
        <begin position="185"/>
        <end position="235"/>
    </location>
</feature>
<dbReference type="SUPFAM" id="SSF55874">
    <property type="entry name" value="ATPase domain of HSP90 chaperone/DNA topoisomerase II/histidine kinase"/>
    <property type="match status" value="1"/>
</dbReference>
<feature type="transmembrane region" description="Helical" evidence="10">
    <location>
        <begin position="27"/>
        <end position="50"/>
    </location>
</feature>
<sequence>MHLHPAIYANNHDLEKPSNPMNLRLRLALITFSLTLLGLGLGLLLTYQILERSRLADLDRELKLQASIVLQAALSGQPIPDSLADALSQDNRVQSAQVYRGLQKIWEGGTFTSDLPFDAGMLGRQGPSEVRGLRVYTLSQGDLSVQLSESLWLLRETLERFVEVAVPIALLLALLSAGLAYGAAGLAVRPLERLTRAAARFEQGEPVPQISGQDEVASLARSFASLLDRLKDQREREQQFLAYAAHELRTPLSAFRASLEAAGLQGQMGPEQLSRLHREALRLETLAQNLLALSRAESGEVRGQPLDLADLVSEAFDRFQPLALERGLELGLEAQPAPVHADPRLLEQALNNLVHNALRYTSKGSVLLKSGLEEGWAWLEVADTGPGFHKDAHEGLGLRVARAVAQALDGELQIKQHQGSQVRLRLPQYRPHTGG</sequence>
<keyword evidence="6 10" id="KW-0812">Transmembrane</keyword>
<dbReference type="eggNOG" id="COG2205">
    <property type="taxonomic scope" value="Bacteria"/>
</dbReference>
<dbReference type="InterPro" id="IPR005467">
    <property type="entry name" value="His_kinase_dom"/>
</dbReference>
<dbReference type="GO" id="GO:0005886">
    <property type="term" value="C:plasma membrane"/>
    <property type="evidence" value="ECO:0007669"/>
    <property type="project" value="TreeGrafter"/>
</dbReference>
<dbReference type="EMBL" id="CP005385">
    <property type="protein sequence ID" value="AGK04261.1"/>
    <property type="molecule type" value="Genomic_DNA"/>
</dbReference>
<keyword evidence="10" id="KW-0472">Membrane</keyword>
<dbReference type="SUPFAM" id="SSF158472">
    <property type="entry name" value="HAMP domain-like"/>
    <property type="match status" value="1"/>
</dbReference>
<feature type="domain" description="Histidine kinase" evidence="11">
    <location>
        <begin position="243"/>
        <end position="430"/>
    </location>
</feature>
<evidence type="ECO:0000256" key="6">
    <source>
        <dbReference type="ARBA" id="ARBA00022692"/>
    </source>
</evidence>
<dbReference type="Pfam" id="PF02518">
    <property type="entry name" value="HATPase_c"/>
    <property type="match status" value="1"/>
</dbReference>
<dbReference type="AlphaFoldDB" id="M9X6T7"/>
<evidence type="ECO:0000313" key="13">
    <source>
        <dbReference type="EMBL" id="AGK04261.1"/>
    </source>
</evidence>
<gene>
    <name evidence="13" type="ORF">K649_04795</name>
</gene>
<evidence type="ECO:0000256" key="4">
    <source>
        <dbReference type="ARBA" id="ARBA00022553"/>
    </source>
</evidence>
<evidence type="ECO:0000256" key="5">
    <source>
        <dbReference type="ARBA" id="ARBA00022679"/>
    </source>
</evidence>
<dbReference type="InterPro" id="IPR036097">
    <property type="entry name" value="HisK_dim/P_sf"/>
</dbReference>
<organism evidence="13 14">
    <name type="scientific">Meiothermus ruber (strain ATCC 35948 / DSM 1279 / VKM B-1258 / 21)</name>
    <name type="common">Thermus ruber</name>
    <dbReference type="NCBI Taxonomy" id="504728"/>
    <lineage>
        <taxon>Bacteria</taxon>
        <taxon>Thermotogati</taxon>
        <taxon>Deinococcota</taxon>
        <taxon>Deinococci</taxon>
        <taxon>Thermales</taxon>
        <taxon>Thermaceae</taxon>
        <taxon>Meiothermus</taxon>
    </lineage>
</organism>
<dbReference type="InterPro" id="IPR003660">
    <property type="entry name" value="HAMP_dom"/>
</dbReference>
<dbReference type="Pfam" id="PF00512">
    <property type="entry name" value="HisKA"/>
    <property type="match status" value="1"/>
</dbReference>
<dbReference type="PROSITE" id="PS50109">
    <property type="entry name" value="HIS_KIN"/>
    <property type="match status" value="1"/>
</dbReference>
<keyword evidence="4" id="KW-0597">Phosphoprotein</keyword>
<dbReference type="Proteomes" id="UP000013026">
    <property type="component" value="Chromosome"/>
</dbReference>
<dbReference type="KEGG" id="mre:K649_04795"/>
<dbReference type="Gene3D" id="6.10.340.10">
    <property type="match status" value="1"/>
</dbReference>
<dbReference type="PANTHER" id="PTHR45436">
    <property type="entry name" value="SENSOR HISTIDINE KINASE YKOH"/>
    <property type="match status" value="1"/>
</dbReference>
<protein>
    <recommendedName>
        <fullName evidence="3">histidine kinase</fullName>
        <ecNumber evidence="3">2.7.13.3</ecNumber>
    </recommendedName>
</protein>
<dbReference type="GO" id="GO:0000155">
    <property type="term" value="F:phosphorelay sensor kinase activity"/>
    <property type="evidence" value="ECO:0007669"/>
    <property type="project" value="InterPro"/>
</dbReference>
<proteinExistence type="predicted"/>
<dbReference type="CDD" id="cd06225">
    <property type="entry name" value="HAMP"/>
    <property type="match status" value="1"/>
</dbReference>
<dbReference type="EC" id="2.7.13.3" evidence="3"/>
<dbReference type="PATRIC" id="fig|504728.9.peg.989"/>
<keyword evidence="7 13" id="KW-0418">Kinase</keyword>
<dbReference type="InterPro" id="IPR050428">
    <property type="entry name" value="TCS_sensor_his_kinase"/>
</dbReference>
<feature type="transmembrane region" description="Helical" evidence="10">
    <location>
        <begin position="164"/>
        <end position="188"/>
    </location>
</feature>
<evidence type="ECO:0000259" key="11">
    <source>
        <dbReference type="PROSITE" id="PS50109"/>
    </source>
</evidence>
<keyword evidence="5" id="KW-0808">Transferase</keyword>
<evidence type="ECO:0000256" key="3">
    <source>
        <dbReference type="ARBA" id="ARBA00012438"/>
    </source>
</evidence>
<evidence type="ECO:0000256" key="10">
    <source>
        <dbReference type="SAM" id="Phobius"/>
    </source>
</evidence>
<comment type="subcellular location">
    <subcellularLocation>
        <location evidence="2">Membrane</location>
    </subcellularLocation>
</comment>
<evidence type="ECO:0000313" key="14">
    <source>
        <dbReference type="Proteomes" id="UP000013026"/>
    </source>
</evidence>
<dbReference type="SMART" id="SM00304">
    <property type="entry name" value="HAMP"/>
    <property type="match status" value="1"/>
</dbReference>
<dbReference type="SMART" id="SM00387">
    <property type="entry name" value="HATPase_c"/>
    <property type="match status" value="1"/>
</dbReference>
<dbReference type="InterPro" id="IPR003661">
    <property type="entry name" value="HisK_dim/P_dom"/>
</dbReference>
<evidence type="ECO:0000256" key="9">
    <source>
        <dbReference type="ARBA" id="ARBA00023012"/>
    </source>
</evidence>
<evidence type="ECO:0000259" key="12">
    <source>
        <dbReference type="PROSITE" id="PS50885"/>
    </source>
</evidence>
<keyword evidence="9" id="KW-0902">Two-component regulatory system</keyword>
<dbReference type="Gene3D" id="1.10.287.130">
    <property type="match status" value="1"/>
</dbReference>
<dbReference type="Gene3D" id="3.30.565.10">
    <property type="entry name" value="Histidine kinase-like ATPase, C-terminal domain"/>
    <property type="match status" value="1"/>
</dbReference>
<dbReference type="SUPFAM" id="SSF47384">
    <property type="entry name" value="Homodimeric domain of signal transducing histidine kinase"/>
    <property type="match status" value="1"/>
</dbReference>
<dbReference type="Pfam" id="PF00672">
    <property type="entry name" value="HAMP"/>
    <property type="match status" value="1"/>
</dbReference>
<evidence type="ECO:0000256" key="8">
    <source>
        <dbReference type="ARBA" id="ARBA00022989"/>
    </source>
</evidence>
<evidence type="ECO:0000256" key="7">
    <source>
        <dbReference type="ARBA" id="ARBA00022777"/>
    </source>
</evidence>
<dbReference type="InterPro" id="IPR036890">
    <property type="entry name" value="HATPase_C_sf"/>
</dbReference>
<name>M9X6T7_MEIRD</name>
<evidence type="ECO:0000256" key="1">
    <source>
        <dbReference type="ARBA" id="ARBA00000085"/>
    </source>
</evidence>
<dbReference type="PROSITE" id="PS50885">
    <property type="entry name" value="HAMP"/>
    <property type="match status" value="1"/>
</dbReference>
<reference evidence="13 14" key="1">
    <citation type="submission" date="2013-04" db="EMBL/GenBank/DDBJ databases">
        <authorList>
            <person name="Chin J."/>
            <person name="Alexander D.H."/>
            <person name="Marks P."/>
            <person name="Korlach J."/>
            <person name="Clum A."/>
            <person name="Copeland A."/>
        </authorList>
    </citation>
    <scope>NUCLEOTIDE SEQUENCE [LARGE SCALE GENOMIC DNA]</scope>
    <source>
        <strain evidence="14">ATCC 35948 / DSM 1279 / VKM B-1258 / 21</strain>
    </source>
</reference>
<dbReference type="SMART" id="SM00388">
    <property type="entry name" value="HisKA"/>
    <property type="match status" value="1"/>
</dbReference>
<evidence type="ECO:0000256" key="2">
    <source>
        <dbReference type="ARBA" id="ARBA00004370"/>
    </source>
</evidence>
<dbReference type="InterPro" id="IPR003594">
    <property type="entry name" value="HATPase_dom"/>
</dbReference>
<dbReference type="CDD" id="cd00082">
    <property type="entry name" value="HisKA"/>
    <property type="match status" value="1"/>
</dbReference>
<dbReference type="PANTHER" id="PTHR45436:SF5">
    <property type="entry name" value="SENSOR HISTIDINE KINASE TRCS"/>
    <property type="match status" value="1"/>
</dbReference>
<dbReference type="STRING" id="504728.K649_04795"/>
<accession>M9X6T7</accession>